<gene>
    <name evidence="1" type="ORF">JAAARDRAFT_661762</name>
</gene>
<dbReference type="Proteomes" id="UP000027265">
    <property type="component" value="Unassembled WGS sequence"/>
</dbReference>
<protein>
    <submittedName>
        <fullName evidence="1">Uncharacterized protein</fullName>
    </submittedName>
</protein>
<keyword evidence="2" id="KW-1185">Reference proteome</keyword>
<dbReference type="HOGENOM" id="CLU_1023300_0_0_1"/>
<evidence type="ECO:0000313" key="1">
    <source>
        <dbReference type="EMBL" id="KDQ49277.1"/>
    </source>
</evidence>
<sequence>MTQSLSLVAFIHRKAFRRPSTSRRLPTSFLYHDAFEPLYFAVANLSQMLAVSACSLNTDGEEAWEGIERRARRVVAVARCGFRLLCLGFSPCVSLGHATSNETHPILDLQSQVAPCRRLLRFHLAHINSDKPSQIPRTLCSRMRDIWGQEPRRKLCLRCSHKIDRCVTLLEDIESRSSLLCILRQMNVTTIQHEQPVRWSRYGPTKKRLSPLQSTRSYPWTRTSINVVSAPGIDKLLQQYRESTFTIGRGMFIFDPDEKWFQIHAREDVWWS</sequence>
<name>A0A067PE24_9AGAM</name>
<evidence type="ECO:0000313" key="2">
    <source>
        <dbReference type="Proteomes" id="UP000027265"/>
    </source>
</evidence>
<reference evidence="2" key="1">
    <citation type="journal article" date="2014" name="Proc. Natl. Acad. Sci. U.S.A.">
        <title>Extensive sampling of basidiomycete genomes demonstrates inadequacy of the white-rot/brown-rot paradigm for wood decay fungi.</title>
        <authorList>
            <person name="Riley R."/>
            <person name="Salamov A.A."/>
            <person name="Brown D.W."/>
            <person name="Nagy L.G."/>
            <person name="Floudas D."/>
            <person name="Held B.W."/>
            <person name="Levasseur A."/>
            <person name="Lombard V."/>
            <person name="Morin E."/>
            <person name="Otillar R."/>
            <person name="Lindquist E.A."/>
            <person name="Sun H."/>
            <person name="LaButti K.M."/>
            <person name="Schmutz J."/>
            <person name="Jabbour D."/>
            <person name="Luo H."/>
            <person name="Baker S.E."/>
            <person name="Pisabarro A.G."/>
            <person name="Walton J.D."/>
            <person name="Blanchette R.A."/>
            <person name="Henrissat B."/>
            <person name="Martin F."/>
            <person name="Cullen D."/>
            <person name="Hibbett D.S."/>
            <person name="Grigoriev I.V."/>
        </authorList>
    </citation>
    <scope>NUCLEOTIDE SEQUENCE [LARGE SCALE GENOMIC DNA]</scope>
    <source>
        <strain evidence="2">MUCL 33604</strain>
    </source>
</reference>
<accession>A0A067PE24</accession>
<dbReference type="EMBL" id="KL197791">
    <property type="protein sequence ID" value="KDQ49277.1"/>
    <property type="molecule type" value="Genomic_DNA"/>
</dbReference>
<organism evidence="1 2">
    <name type="scientific">Jaapia argillacea MUCL 33604</name>
    <dbReference type="NCBI Taxonomy" id="933084"/>
    <lineage>
        <taxon>Eukaryota</taxon>
        <taxon>Fungi</taxon>
        <taxon>Dikarya</taxon>
        <taxon>Basidiomycota</taxon>
        <taxon>Agaricomycotina</taxon>
        <taxon>Agaricomycetes</taxon>
        <taxon>Agaricomycetidae</taxon>
        <taxon>Jaapiales</taxon>
        <taxon>Jaapiaceae</taxon>
        <taxon>Jaapia</taxon>
    </lineage>
</organism>
<dbReference type="InParanoid" id="A0A067PE24"/>
<dbReference type="AlphaFoldDB" id="A0A067PE24"/>
<proteinExistence type="predicted"/>